<reference evidence="16" key="2">
    <citation type="journal article" date="2023" name="Commun. Biol.">
        <title>Intrasexual cuticular hydrocarbon dimorphism in a wasp sheds light on hydrocarbon biosynthesis genes in Hymenoptera.</title>
        <authorList>
            <person name="Moris V.C."/>
            <person name="Podsiadlowski L."/>
            <person name="Martin S."/>
            <person name="Oeyen J.P."/>
            <person name="Donath A."/>
            <person name="Petersen M."/>
            <person name="Wilbrandt J."/>
            <person name="Misof B."/>
            <person name="Liedtke D."/>
            <person name="Thamm M."/>
            <person name="Scheiner R."/>
            <person name="Schmitt T."/>
            <person name="Niehuis O."/>
        </authorList>
    </citation>
    <scope>NUCLEOTIDE SEQUENCE</scope>
    <source>
        <strain evidence="16">GBR_01_08_01A</strain>
    </source>
</reference>
<dbReference type="Gene3D" id="3.30.300.330">
    <property type="match status" value="1"/>
</dbReference>
<keyword evidence="8 13" id="KW-0576">Peroxisome</keyword>
<keyword evidence="13" id="KW-0808">Transferase</keyword>
<keyword evidence="6 13" id="KW-0285">Flavoprotein</keyword>
<evidence type="ECO:0000256" key="11">
    <source>
        <dbReference type="PIRSR" id="PIRSR625650-3"/>
    </source>
</evidence>
<sequence>MSSEVRTTTTSLNVSKEKSNAAIPRKRQDVLKWNGWGYRDSQFRTNEKNVIEFTGDRYSIGNHQLPYFTEWVKEVFNVDFDNRISSQDVPTNFPEPIISPELLNVLARLDIDYSLEGIDRLVRAHGHTLREIFILRHGSFQRIPDIVLWPRCHEDVIKIVKICAEYQAVCIPFGGGTSVSGAAWCPTNERRTIISLDTTQMNNILWIDKENLIACCQAGIIGQDLERKLRNQGLTSGHEPDSYEFSSLGGWVATRASGMKKNTYGNIEDLVVRVRMVTGRTEDPDITLERGSLVPRSSCGPDFDHIILGSEGTLGCVTEVILKVRPLPRVTKYGSIVFPNFQTGVLALRMIAKERCQPSSIRLMDNEQFKFGQTLRPESGWVSSLLQGLKNAYITRIKCFKWDRICVATLLFEGNSPAEVAAQEKKIYDIAKSYNGVPAGETNGERGYTLTFVIAYIRDLGLEYGVVSESFETSVAWNRTLSLCRNVKSRVAKECHVRNIQYFLISCRVTQTYDAGCCVYFYMAFTYIGLKDPVGAYEEIEEAAREEILANGGSLSHHHGVGKLRASFYPEAVGQAGVSLYRAAKSHLDPHNIFASRNLDPEYKSKL</sequence>
<comment type="subunit">
    <text evidence="4 13">Homodimer.</text>
</comment>
<dbReference type="PANTHER" id="PTHR46568">
    <property type="entry name" value="ALKYLDIHYDROXYACETONEPHOSPHATE SYNTHASE, PEROXISOMAL"/>
    <property type="match status" value="1"/>
</dbReference>
<dbReference type="PROSITE" id="PS51387">
    <property type="entry name" value="FAD_PCMH"/>
    <property type="match status" value="1"/>
</dbReference>
<evidence type="ECO:0000256" key="12">
    <source>
        <dbReference type="PIRSR" id="PIRSR625650-4"/>
    </source>
</evidence>
<reference evidence="16" key="1">
    <citation type="submission" date="2021-08" db="EMBL/GenBank/DDBJ databases">
        <authorList>
            <person name="Misof B."/>
            <person name="Oliver O."/>
            <person name="Podsiadlowski L."/>
            <person name="Donath A."/>
            <person name="Peters R."/>
            <person name="Mayer C."/>
            <person name="Rust J."/>
            <person name="Gunkel S."/>
            <person name="Lesny P."/>
            <person name="Martin S."/>
            <person name="Oeyen J.P."/>
            <person name="Petersen M."/>
            <person name="Panagiotis P."/>
            <person name="Wilbrandt J."/>
            <person name="Tanja T."/>
        </authorList>
    </citation>
    <scope>NUCLEOTIDE SEQUENCE</scope>
    <source>
        <strain evidence="16">GBR_01_08_01A</strain>
        <tissue evidence="16">Thorax + abdomen</tissue>
    </source>
</reference>
<dbReference type="SUPFAM" id="SSF56176">
    <property type="entry name" value="FAD-binding/transporter-associated domain-like"/>
    <property type="match status" value="1"/>
</dbReference>
<feature type="region of interest" description="Disordered" evidence="14">
    <location>
        <begin position="1"/>
        <end position="20"/>
    </location>
</feature>
<dbReference type="Pfam" id="PF02913">
    <property type="entry name" value="FAD-oxidase_C"/>
    <property type="match status" value="1"/>
</dbReference>
<evidence type="ECO:0000256" key="10">
    <source>
        <dbReference type="PIRSR" id="PIRSR625650-2"/>
    </source>
</evidence>
<dbReference type="InterPro" id="IPR006094">
    <property type="entry name" value="Oxid_FAD_bind_N"/>
</dbReference>
<keyword evidence="17" id="KW-1185">Reference proteome</keyword>
<proteinExistence type="inferred from homology"/>
<evidence type="ECO:0000256" key="9">
    <source>
        <dbReference type="PIRSR" id="PIRSR625650-1"/>
    </source>
</evidence>
<organism evidence="16 17">
    <name type="scientific">Odynerus spinipes</name>
    <dbReference type="NCBI Taxonomy" id="1348599"/>
    <lineage>
        <taxon>Eukaryota</taxon>
        <taxon>Metazoa</taxon>
        <taxon>Ecdysozoa</taxon>
        <taxon>Arthropoda</taxon>
        <taxon>Hexapoda</taxon>
        <taxon>Insecta</taxon>
        <taxon>Pterygota</taxon>
        <taxon>Neoptera</taxon>
        <taxon>Endopterygota</taxon>
        <taxon>Hymenoptera</taxon>
        <taxon>Apocrita</taxon>
        <taxon>Aculeata</taxon>
        <taxon>Vespoidea</taxon>
        <taxon>Vespidae</taxon>
        <taxon>Eumeninae</taxon>
        <taxon>Odynerus</taxon>
    </lineage>
</organism>
<feature type="binding site" evidence="11">
    <location>
        <begin position="254"/>
        <end position="257"/>
    </location>
    <ligand>
        <name>FAD</name>
        <dbReference type="ChEBI" id="CHEBI:57692"/>
    </ligand>
</feature>
<comment type="similarity">
    <text evidence="3 13">Belongs to the FAD-binding oxidoreductase/transferase type 4 family.</text>
</comment>
<dbReference type="EC" id="2.5.1.26" evidence="5 13"/>
<keyword evidence="13" id="KW-0444">Lipid biosynthesis</keyword>
<dbReference type="InterPro" id="IPR016169">
    <property type="entry name" value="FAD-bd_PCMH_sub2"/>
</dbReference>
<feature type="binding site" evidence="10">
    <location>
        <position position="458"/>
    </location>
    <ligand>
        <name>substrate</name>
    </ligand>
</feature>
<dbReference type="Gene3D" id="3.30.43.10">
    <property type="entry name" value="Uridine Diphospho-n-acetylenolpyruvylglucosamine Reductase, domain 2"/>
    <property type="match status" value="1"/>
</dbReference>
<feature type="active site" description="Proton donor/acceptor" evidence="9">
    <location>
        <position position="520"/>
    </location>
</feature>
<dbReference type="InterPro" id="IPR016167">
    <property type="entry name" value="FAD-bd_PCMH_sub1"/>
</dbReference>
<feature type="binding site" evidence="11">
    <location>
        <begin position="172"/>
        <end position="178"/>
    </location>
    <ligand>
        <name>FAD</name>
        <dbReference type="ChEBI" id="CHEBI:57692"/>
    </ligand>
</feature>
<protein>
    <recommendedName>
        <fullName evidence="5 13">Alkylglycerone-phosphate synthase</fullName>
        <shortName evidence="13">Alkyl-DHAP synthase</shortName>
        <ecNumber evidence="5 13">2.5.1.26</ecNumber>
    </recommendedName>
</protein>
<comment type="subcellular location">
    <subcellularLocation>
        <location evidence="1 13">Peroxisome</location>
    </subcellularLocation>
</comment>
<gene>
    <name evidence="16" type="ORF">KPH14_004797</name>
</gene>
<evidence type="ECO:0000256" key="8">
    <source>
        <dbReference type="ARBA" id="ARBA00023140"/>
    </source>
</evidence>
<dbReference type="InterPro" id="IPR004113">
    <property type="entry name" value="FAD-bd_oxidored_4_C"/>
</dbReference>
<dbReference type="Pfam" id="PF01565">
    <property type="entry name" value="FAD_binding_4"/>
    <property type="match status" value="1"/>
</dbReference>
<evidence type="ECO:0000256" key="5">
    <source>
        <dbReference type="ARBA" id="ARBA00012385"/>
    </source>
</evidence>
<dbReference type="Proteomes" id="UP001258017">
    <property type="component" value="Unassembled WGS sequence"/>
</dbReference>
<comment type="catalytic activity">
    <reaction evidence="13">
        <text>a long chain fatty alcohol + a 1-acylglycerone 3-phosphate = a 1-O-alkylglycerone 3-phosphate + a long-chain fatty acid + H(+)</text>
        <dbReference type="Rhea" id="RHEA:36171"/>
        <dbReference type="ChEBI" id="CHEBI:15378"/>
        <dbReference type="ChEBI" id="CHEBI:17135"/>
        <dbReference type="ChEBI" id="CHEBI:57534"/>
        <dbReference type="ChEBI" id="CHEBI:57560"/>
        <dbReference type="ChEBI" id="CHEBI:73315"/>
        <dbReference type="EC" id="2.5.1.26"/>
    </reaction>
</comment>
<accession>A0AAD9RMI2</accession>
<dbReference type="Gene3D" id="3.30.70.3450">
    <property type="match status" value="1"/>
</dbReference>
<feature type="compositionally biased region" description="Polar residues" evidence="14">
    <location>
        <begin position="1"/>
        <end position="14"/>
    </location>
</feature>
<dbReference type="GO" id="GO:0071949">
    <property type="term" value="F:FAD binding"/>
    <property type="evidence" value="ECO:0007669"/>
    <property type="project" value="InterPro"/>
</dbReference>
<evidence type="ECO:0000256" key="14">
    <source>
        <dbReference type="SAM" id="MobiDB-lite"/>
    </source>
</evidence>
<keyword evidence="13" id="KW-0443">Lipid metabolism</keyword>
<evidence type="ECO:0000256" key="13">
    <source>
        <dbReference type="RuleBase" id="RU363113"/>
    </source>
</evidence>
<dbReference type="InterPro" id="IPR025650">
    <property type="entry name" value="Alkyl-DHAP_Synthase"/>
</dbReference>
<dbReference type="Gene3D" id="1.10.45.10">
    <property type="entry name" value="Vanillyl-alcohol Oxidase, Chain A, domain 4"/>
    <property type="match status" value="1"/>
</dbReference>
<evidence type="ECO:0000256" key="7">
    <source>
        <dbReference type="ARBA" id="ARBA00022827"/>
    </source>
</evidence>
<evidence type="ECO:0000256" key="6">
    <source>
        <dbReference type="ARBA" id="ARBA00022630"/>
    </source>
</evidence>
<dbReference type="PANTHER" id="PTHR46568:SF1">
    <property type="entry name" value="ALKYLDIHYDROXYACETONEPHOSPHATE SYNTHASE, PEROXISOMAL"/>
    <property type="match status" value="1"/>
</dbReference>
<comment type="cofactor">
    <cofactor evidence="11 13">
        <name>FAD</name>
        <dbReference type="ChEBI" id="CHEBI:57692"/>
    </cofactor>
</comment>
<feature type="binding site" evidence="11">
    <location>
        <begin position="311"/>
        <end position="317"/>
    </location>
    <ligand>
        <name>FAD</name>
        <dbReference type="ChEBI" id="CHEBI:57692"/>
    </ligand>
</feature>
<dbReference type="InterPro" id="IPR036318">
    <property type="entry name" value="FAD-bd_PCMH-like_sf"/>
</dbReference>
<feature type="domain" description="FAD-binding PCMH-type" evidence="15">
    <location>
        <begin position="140"/>
        <end position="327"/>
    </location>
</feature>
<dbReference type="EMBL" id="JAIFRP010000031">
    <property type="protein sequence ID" value="KAK2582495.1"/>
    <property type="molecule type" value="Genomic_DNA"/>
</dbReference>
<evidence type="ECO:0000313" key="17">
    <source>
        <dbReference type="Proteomes" id="UP001258017"/>
    </source>
</evidence>
<evidence type="ECO:0000256" key="1">
    <source>
        <dbReference type="ARBA" id="ARBA00004275"/>
    </source>
</evidence>
<evidence type="ECO:0000256" key="4">
    <source>
        <dbReference type="ARBA" id="ARBA00011738"/>
    </source>
</evidence>
<dbReference type="InterPro" id="IPR016166">
    <property type="entry name" value="FAD-bd_PCMH"/>
</dbReference>
<evidence type="ECO:0000256" key="3">
    <source>
        <dbReference type="ARBA" id="ARBA00008000"/>
    </source>
</evidence>
<dbReference type="SUPFAM" id="SSF55103">
    <property type="entry name" value="FAD-linked oxidases, C-terminal domain"/>
    <property type="match status" value="1"/>
</dbReference>
<dbReference type="GO" id="GO:0005777">
    <property type="term" value="C:peroxisome"/>
    <property type="evidence" value="ECO:0007669"/>
    <property type="project" value="UniProtKB-SubCell"/>
</dbReference>
<dbReference type="InterPro" id="IPR016164">
    <property type="entry name" value="FAD-linked_Oxase-like_C"/>
</dbReference>
<dbReference type="GO" id="GO:0008609">
    <property type="term" value="F:alkylglycerone-phosphate synthase activity"/>
    <property type="evidence" value="ECO:0007669"/>
    <property type="project" value="UniProtKB-EC"/>
</dbReference>
<comment type="caution">
    <text evidence="16">The sequence shown here is derived from an EMBL/GenBank/DDBJ whole genome shotgun (WGS) entry which is preliminary data.</text>
</comment>
<dbReference type="Gene3D" id="3.30.160.650">
    <property type="match status" value="1"/>
</dbReference>
<evidence type="ECO:0000256" key="2">
    <source>
        <dbReference type="ARBA" id="ARBA00004670"/>
    </source>
</evidence>
<dbReference type="GO" id="GO:0008610">
    <property type="term" value="P:lipid biosynthetic process"/>
    <property type="evidence" value="ECO:0007669"/>
    <property type="project" value="InterPro"/>
</dbReference>
<comment type="function">
    <text evidence="13">Catalyzes the exchange of an acyl for a long-chain alkyl group and the formation of the ether bond in the biosynthesis of ether phospholipids.</text>
</comment>
<dbReference type="InterPro" id="IPR016171">
    <property type="entry name" value="Vanillyl_alc_oxidase_C-sub2"/>
</dbReference>
<dbReference type="Gene3D" id="3.30.465.10">
    <property type="match status" value="1"/>
</dbReference>
<keyword evidence="7 11" id="KW-0274">FAD</keyword>
<feature type="site" description="Important for enzyme activity" evidence="12">
    <location>
        <position position="362"/>
    </location>
</feature>
<name>A0AAD9RMI2_9HYME</name>
<comment type="pathway">
    <text evidence="2 13">Glycerolipid metabolism; ether lipid biosynthesis.</text>
</comment>
<evidence type="ECO:0000259" key="15">
    <source>
        <dbReference type="PROSITE" id="PS51387"/>
    </source>
</evidence>
<dbReference type="AlphaFoldDB" id="A0AAD9RMI2"/>
<evidence type="ECO:0000313" key="16">
    <source>
        <dbReference type="EMBL" id="KAK2582495.1"/>
    </source>
</evidence>